<keyword evidence="2" id="KW-1185">Reference proteome</keyword>
<gene>
    <name evidence="1" type="ORF">P5673_024747</name>
</gene>
<proteinExistence type="predicted"/>
<accession>A0AAD9Q309</accession>
<reference evidence="1" key="2">
    <citation type="journal article" date="2023" name="Science">
        <title>Genomic signatures of disease resistance in endangered staghorn corals.</title>
        <authorList>
            <person name="Vollmer S.V."/>
            <person name="Selwyn J.D."/>
            <person name="Despard B.A."/>
            <person name="Roesel C.L."/>
        </authorList>
    </citation>
    <scope>NUCLEOTIDE SEQUENCE</scope>
    <source>
        <strain evidence="1">K2</strain>
    </source>
</reference>
<sequence>MDYYLITLSAENHLTLSVNEFTAGILLSSPASCPILSASSGIEAASMTFPIPSSKLLPALLIPSVSLSSLFGVEDITDKRVLASRMAFFPPSFLLKSLAISLWLPTV</sequence>
<comment type="caution">
    <text evidence="1">The sequence shown here is derived from an EMBL/GenBank/DDBJ whole genome shotgun (WGS) entry which is preliminary data.</text>
</comment>
<evidence type="ECO:0000313" key="1">
    <source>
        <dbReference type="EMBL" id="KAK2553769.1"/>
    </source>
</evidence>
<organism evidence="1 2">
    <name type="scientific">Acropora cervicornis</name>
    <name type="common">Staghorn coral</name>
    <dbReference type="NCBI Taxonomy" id="6130"/>
    <lineage>
        <taxon>Eukaryota</taxon>
        <taxon>Metazoa</taxon>
        <taxon>Cnidaria</taxon>
        <taxon>Anthozoa</taxon>
        <taxon>Hexacorallia</taxon>
        <taxon>Scleractinia</taxon>
        <taxon>Astrocoeniina</taxon>
        <taxon>Acroporidae</taxon>
        <taxon>Acropora</taxon>
    </lineage>
</organism>
<dbReference type="EMBL" id="JARQWQ010000074">
    <property type="protein sequence ID" value="KAK2553769.1"/>
    <property type="molecule type" value="Genomic_DNA"/>
</dbReference>
<protein>
    <submittedName>
        <fullName evidence="1">Uncharacterized protein</fullName>
    </submittedName>
</protein>
<evidence type="ECO:0000313" key="2">
    <source>
        <dbReference type="Proteomes" id="UP001249851"/>
    </source>
</evidence>
<reference evidence="1" key="1">
    <citation type="journal article" date="2023" name="G3 (Bethesda)">
        <title>Whole genome assembly and annotation of the endangered Caribbean coral Acropora cervicornis.</title>
        <authorList>
            <person name="Selwyn J.D."/>
            <person name="Vollmer S.V."/>
        </authorList>
    </citation>
    <scope>NUCLEOTIDE SEQUENCE</scope>
    <source>
        <strain evidence="1">K2</strain>
    </source>
</reference>
<dbReference type="AlphaFoldDB" id="A0AAD9Q309"/>
<name>A0AAD9Q309_ACRCE</name>
<dbReference type="Proteomes" id="UP001249851">
    <property type="component" value="Unassembled WGS sequence"/>
</dbReference>